<evidence type="ECO:0000256" key="1">
    <source>
        <dbReference type="ARBA" id="ARBA00022898"/>
    </source>
</evidence>
<sequence length="687" mass="77053">MGIKLSKSKRSSHFKANNTTSFLIQAKAMELKVEKPTLRKAPHVGETYRSARVYAEAAGEDEKSGSTVHTGDGDYQVCSRSRTFQTVKIDGVPFSGKVEERLDWLRSQIIGGDAEFDSPFGERRLCYADHTASGRSLRYIEDFILRNVLPFYGNTHTCDSYVGQHTTKMVTDATTYIKRYLGGGEEEALLFCGQGTTSAIKRLQEVMGIAVPSILRERVIETLKEEERWVVFVGPYEHHSNLLSWRQSLAEVVEIGMDENGLLDVEMLRSQLEAYKKAGNRPILGSFSACSNVTGIYSDTRAISTLLHQYGGHVCFDFAASGPYVQIDMRSGEIDGYDAIFLSTHKFLGGPGSPGILLMNKSLYKLKSSPPSTCGGGTVNYVNGFSEKDTLYYEDIEERENGGTPQIIGIIRAALAFWVKEYITYQEIEKREHQYVERGLKKLHQNRNICILGRTSSKRQAILSFIIYSSTNSSLNCITDKLCTTNIREKDEKLYMWGEMGCMRAKPLHGPFVAALLSDLFGIQARGGCSCAGPYGHKLLNIDEACSHAYRSAIAKGYAGIKPGWTRVSFPYYMPNEEFEFILKALEFIADYGQRFLPLYAFNLRTGSWTLKKKDLANLLEKENYSNGQILTLENQCANAEAKLAAIVCKHKSYLESAKKIANLLPKFPPERKLHEDIESSVLYFRI</sequence>
<dbReference type="SUPFAM" id="SSF53383">
    <property type="entry name" value="PLP-dependent transferases"/>
    <property type="match status" value="1"/>
</dbReference>
<keyword evidence="3" id="KW-1185">Reference proteome</keyword>
<dbReference type="Gene3D" id="3.90.1150.10">
    <property type="entry name" value="Aspartate Aminotransferase, domain 1"/>
    <property type="match status" value="1"/>
</dbReference>
<keyword evidence="1" id="KW-0663">Pyridoxal phosphate</keyword>
<reference evidence="4" key="1">
    <citation type="submission" date="2025-08" db="UniProtKB">
        <authorList>
            <consortium name="RefSeq"/>
        </authorList>
    </citation>
    <scope>IDENTIFICATION</scope>
    <source>
        <tissue evidence="4">Young leaves</tissue>
    </source>
</reference>
<dbReference type="InterPro" id="IPR015422">
    <property type="entry name" value="PyrdxlP-dep_Trfase_small"/>
</dbReference>
<dbReference type="KEGG" id="cmos:111463617"/>
<protein>
    <submittedName>
        <fullName evidence="4">Uncharacterized protein LOC111463617 isoform X1</fullName>
    </submittedName>
</protein>
<feature type="domain" description="Aminotransferase class V" evidence="2">
    <location>
        <begin position="143"/>
        <end position="468"/>
    </location>
</feature>
<dbReference type="InterPro" id="IPR015421">
    <property type="entry name" value="PyrdxlP-dep_Trfase_major"/>
</dbReference>
<dbReference type="AlphaFoldDB" id="A0A6J1HHP5"/>
<name>A0A6J1HHP5_CUCMO</name>
<dbReference type="PANTHER" id="PTHR43586:SF8">
    <property type="entry name" value="CYSTEINE DESULFURASE 1, CHLOROPLASTIC"/>
    <property type="match status" value="1"/>
</dbReference>
<evidence type="ECO:0000313" key="3">
    <source>
        <dbReference type="Proteomes" id="UP000504609"/>
    </source>
</evidence>
<gene>
    <name evidence="4" type="primary">LOC111463617</name>
</gene>
<dbReference type="Proteomes" id="UP000504609">
    <property type="component" value="Unplaced"/>
</dbReference>
<organism evidence="3 4">
    <name type="scientific">Cucurbita moschata</name>
    <name type="common">Winter crookneck squash</name>
    <name type="synonym">Cucurbita pepo var. moschata</name>
    <dbReference type="NCBI Taxonomy" id="3662"/>
    <lineage>
        <taxon>Eukaryota</taxon>
        <taxon>Viridiplantae</taxon>
        <taxon>Streptophyta</taxon>
        <taxon>Embryophyta</taxon>
        <taxon>Tracheophyta</taxon>
        <taxon>Spermatophyta</taxon>
        <taxon>Magnoliopsida</taxon>
        <taxon>eudicotyledons</taxon>
        <taxon>Gunneridae</taxon>
        <taxon>Pentapetalae</taxon>
        <taxon>rosids</taxon>
        <taxon>fabids</taxon>
        <taxon>Cucurbitales</taxon>
        <taxon>Cucurbitaceae</taxon>
        <taxon>Cucurbiteae</taxon>
        <taxon>Cucurbita</taxon>
    </lineage>
</organism>
<dbReference type="InterPro" id="IPR000192">
    <property type="entry name" value="Aminotrans_V_dom"/>
</dbReference>
<proteinExistence type="predicted"/>
<dbReference type="Gene3D" id="3.40.640.10">
    <property type="entry name" value="Type I PLP-dependent aspartate aminotransferase-like (Major domain)"/>
    <property type="match status" value="1"/>
</dbReference>
<dbReference type="Pfam" id="PF00266">
    <property type="entry name" value="Aminotran_5"/>
    <property type="match status" value="1"/>
</dbReference>
<dbReference type="GeneID" id="111463617"/>
<accession>A0A6J1HHP5</accession>
<dbReference type="PANTHER" id="PTHR43586">
    <property type="entry name" value="CYSTEINE DESULFURASE"/>
    <property type="match status" value="1"/>
</dbReference>
<evidence type="ECO:0000313" key="4">
    <source>
        <dbReference type="RefSeq" id="XP_022963403.1"/>
    </source>
</evidence>
<dbReference type="InterPro" id="IPR015424">
    <property type="entry name" value="PyrdxlP-dep_Trfase"/>
</dbReference>
<dbReference type="RefSeq" id="XP_022963403.1">
    <property type="nucleotide sequence ID" value="XM_023107635.1"/>
</dbReference>
<evidence type="ECO:0000259" key="2">
    <source>
        <dbReference type="Pfam" id="PF00266"/>
    </source>
</evidence>